<protein>
    <submittedName>
        <fullName evidence="2">Uncharacterized protein</fullName>
    </submittedName>
</protein>
<feature type="non-terminal residue" evidence="2">
    <location>
        <position position="94"/>
    </location>
</feature>
<feature type="transmembrane region" description="Helical" evidence="1">
    <location>
        <begin position="12"/>
        <end position="29"/>
    </location>
</feature>
<feature type="transmembrane region" description="Helical" evidence="1">
    <location>
        <begin position="67"/>
        <end position="93"/>
    </location>
</feature>
<comment type="caution">
    <text evidence="2">The sequence shown here is derived from an EMBL/GenBank/DDBJ whole genome shotgun (WGS) entry which is preliminary data.</text>
</comment>
<organism evidence="2 3">
    <name type="scientific">Streptomyces halstedii</name>
    <dbReference type="NCBI Taxonomy" id="1944"/>
    <lineage>
        <taxon>Bacteria</taxon>
        <taxon>Bacillati</taxon>
        <taxon>Actinomycetota</taxon>
        <taxon>Actinomycetes</taxon>
        <taxon>Kitasatosporales</taxon>
        <taxon>Streptomycetaceae</taxon>
        <taxon>Streptomyces</taxon>
    </lineage>
</organism>
<keyword evidence="1" id="KW-1133">Transmembrane helix</keyword>
<dbReference type="Proteomes" id="UP000471293">
    <property type="component" value="Unassembled WGS sequence"/>
</dbReference>
<dbReference type="AlphaFoldDB" id="A0A6N9TZ85"/>
<accession>A0A6N9TZ85</accession>
<evidence type="ECO:0000313" key="3">
    <source>
        <dbReference type="Proteomes" id="UP000471293"/>
    </source>
</evidence>
<evidence type="ECO:0000313" key="2">
    <source>
        <dbReference type="EMBL" id="NEA14916.1"/>
    </source>
</evidence>
<keyword evidence="1" id="KW-0812">Transmembrane</keyword>
<feature type="non-terminal residue" evidence="2">
    <location>
        <position position="1"/>
    </location>
</feature>
<reference evidence="2 3" key="1">
    <citation type="submission" date="2020-01" db="EMBL/GenBank/DDBJ databases">
        <title>Insect and environment-associated Actinomycetes.</title>
        <authorList>
            <person name="Currrie C."/>
            <person name="Chevrette M."/>
            <person name="Carlson C."/>
            <person name="Stubbendieck R."/>
            <person name="Wendt-Pienkowski E."/>
        </authorList>
    </citation>
    <scope>NUCLEOTIDE SEQUENCE [LARGE SCALE GENOMIC DNA]</scope>
    <source>
        <strain evidence="2 3">SID11342</strain>
    </source>
</reference>
<keyword evidence="1" id="KW-0472">Membrane</keyword>
<dbReference type="EMBL" id="JAAGLQ010000112">
    <property type="protein sequence ID" value="NEA14916.1"/>
    <property type="molecule type" value="Genomic_DNA"/>
</dbReference>
<feature type="transmembrane region" description="Helical" evidence="1">
    <location>
        <begin position="41"/>
        <end position="61"/>
    </location>
</feature>
<name>A0A6N9TZ85_STRHA</name>
<proteinExistence type="predicted"/>
<gene>
    <name evidence="2" type="ORF">G3I29_05125</name>
</gene>
<sequence>LLAAGRDNGPAALLGTLGVWVLLTLVLQLRSHAGADERMYGLTATVTSAALAVLAGGHLAATGDAVTVGALAVAVAVLVRALPLTGPASVVLAL</sequence>
<evidence type="ECO:0000256" key="1">
    <source>
        <dbReference type="SAM" id="Phobius"/>
    </source>
</evidence>